<keyword evidence="7" id="KW-1185">Reference proteome</keyword>
<evidence type="ECO:0000256" key="4">
    <source>
        <dbReference type="SAM" id="SignalP"/>
    </source>
</evidence>
<dbReference type="SUPFAM" id="SSF49785">
    <property type="entry name" value="Galactose-binding domain-like"/>
    <property type="match status" value="1"/>
</dbReference>
<dbReference type="Proteomes" id="UP000675047">
    <property type="component" value="Unassembled WGS sequence"/>
</dbReference>
<dbReference type="InterPro" id="IPR026444">
    <property type="entry name" value="Secre_tail"/>
</dbReference>
<dbReference type="Pfam" id="PF13583">
    <property type="entry name" value="Reprolysin_4"/>
    <property type="match status" value="1"/>
</dbReference>
<comment type="caution">
    <text evidence="6">The sequence shown here is derived from an EMBL/GenBank/DDBJ whole genome shotgun (WGS) entry which is preliminary data.</text>
</comment>
<keyword evidence="3" id="KW-0378">Hydrolase</keyword>
<dbReference type="GO" id="GO:0008237">
    <property type="term" value="F:metallopeptidase activity"/>
    <property type="evidence" value="ECO:0007669"/>
    <property type="project" value="InterPro"/>
</dbReference>
<gene>
    <name evidence="6" type="ORF">J3495_08100</name>
</gene>
<dbReference type="InterPro" id="IPR002884">
    <property type="entry name" value="P_dom"/>
</dbReference>
<dbReference type="GO" id="GO:0004252">
    <property type="term" value="F:serine-type endopeptidase activity"/>
    <property type="evidence" value="ECO:0007669"/>
    <property type="project" value="InterPro"/>
</dbReference>
<evidence type="ECO:0000313" key="6">
    <source>
        <dbReference type="EMBL" id="MBP4138053.1"/>
    </source>
</evidence>
<dbReference type="InterPro" id="IPR024079">
    <property type="entry name" value="MetalloPept_cat_dom_sf"/>
</dbReference>
<dbReference type="Gene3D" id="2.60.120.260">
    <property type="entry name" value="Galactose-binding domain-like"/>
    <property type="match status" value="1"/>
</dbReference>
<evidence type="ECO:0000256" key="1">
    <source>
        <dbReference type="ARBA" id="ARBA00022670"/>
    </source>
</evidence>
<dbReference type="SUPFAM" id="SSF55486">
    <property type="entry name" value="Metalloproteases ('zincins'), catalytic domain"/>
    <property type="match status" value="1"/>
</dbReference>
<reference evidence="6 7" key="1">
    <citation type="submission" date="2021-03" db="EMBL/GenBank/DDBJ databases">
        <title>Flavobacterium Flabelliformis Sp. Nov. And Flavobacterium Geliluteum Sp. Nov., Two Novel Multidrug Resistant Psychrophilic Species Isolated From Antarctica.</title>
        <authorList>
            <person name="Kralova S."/>
            <person name="Busse H.J."/>
            <person name="Bezdicek M."/>
            <person name="Nykrynova M."/>
            <person name="Kroupova E."/>
            <person name="Krsek D."/>
            <person name="Sedlacek I."/>
        </authorList>
    </citation>
    <scope>NUCLEOTIDE SEQUENCE [LARGE SCALE GENOMIC DNA]</scope>
    <source>
        <strain evidence="6 7">P7388</strain>
    </source>
</reference>
<organism evidence="6 7">
    <name type="scientific">Flavobacterium geliluteum</name>
    <dbReference type="NCBI Taxonomy" id="2816120"/>
    <lineage>
        <taxon>Bacteria</taxon>
        <taxon>Pseudomonadati</taxon>
        <taxon>Bacteroidota</taxon>
        <taxon>Flavobacteriia</taxon>
        <taxon>Flavobacteriales</taxon>
        <taxon>Flavobacteriaceae</taxon>
        <taxon>Flavobacterium</taxon>
    </lineage>
</organism>
<accession>A0A940XEY6</accession>
<name>A0A940XEY6_9FLAO</name>
<dbReference type="NCBIfam" id="TIGR04183">
    <property type="entry name" value="Por_Secre_tail"/>
    <property type="match status" value="1"/>
</dbReference>
<dbReference type="Gene3D" id="2.60.40.10">
    <property type="entry name" value="Immunoglobulins"/>
    <property type="match status" value="1"/>
</dbReference>
<feature type="domain" description="P/Homo B" evidence="5">
    <location>
        <begin position="652"/>
        <end position="809"/>
    </location>
</feature>
<dbReference type="AlphaFoldDB" id="A0A940XEY6"/>
<dbReference type="EMBL" id="JAGFBV010000010">
    <property type="protein sequence ID" value="MBP4138053.1"/>
    <property type="molecule type" value="Genomic_DNA"/>
</dbReference>
<dbReference type="Pfam" id="PF01483">
    <property type="entry name" value="P_proprotein"/>
    <property type="match status" value="1"/>
</dbReference>
<dbReference type="RefSeq" id="WP_210666056.1">
    <property type="nucleotide sequence ID" value="NZ_JAGFBV010000010.1"/>
</dbReference>
<evidence type="ECO:0000256" key="2">
    <source>
        <dbReference type="ARBA" id="ARBA00022729"/>
    </source>
</evidence>
<feature type="chain" id="PRO_5037877577" evidence="4">
    <location>
        <begin position="20"/>
        <end position="892"/>
    </location>
</feature>
<keyword evidence="2 4" id="KW-0732">Signal</keyword>
<dbReference type="Gene3D" id="3.40.390.10">
    <property type="entry name" value="Collagenase (Catalytic Domain)"/>
    <property type="match status" value="1"/>
</dbReference>
<feature type="signal peptide" evidence="4">
    <location>
        <begin position="1"/>
        <end position="19"/>
    </location>
</feature>
<proteinExistence type="predicted"/>
<sequence>MKKALLFVLVIFNFTQLQAQNNELWQRVGGSVATAKGQSDTDDRKLYYKLNDTFLKEKLAATFALKDDKITTVVTFPNAHGVLERFMVWEASNFAPELQAKYPDIRAYAGVGIDDKNAKINFSMSPLGLQTMVIRATENNEFIENNIADQSQYVVFTSKDTNFSKSALICSTVDSFNSISKKTSTAKTTANNKVFKTLRLALSCTGEYAQYYGGTKAGALAGMNATMTRVNGIFNKDLALNLILIANNDAVIFTTASSDPYSNASSGANGAWNNEVQTTLTNFIGNSAYDIGHLFGGSGGGGNSGCIGCVCVDPTASFPNAKGSAYTSPSDAKPQGDTFDIDYVAHEMGHQLGGNHTFSFDGSERTDVNVEPGSGSTIMAYAGITDDYDVQGASDDYFAYASILQIQDNLATKSCPVSTSIANNPPVINAGADYTIPKETAFVLTGTGSDPEGDTITYCWEQNDSATTTSADNSRTYLTKPDGPMFRSFAPTNTPVRYMPSLSSVVQNRLSTPWESVSLIAKTMRFTLTGRDNAAQGTAQTNTDLMLVTVNPSTGPFAVTSQNTDNISWANSSQQLVTWAVNNTTTLAGSSSVNIKLSTDGGLTFSTVLASNTPNDGSEVITVPADVKATNCRILIEPTANIYYAVNGKPFSVGYTSVTNCNSYSFGNSFSIPNSNNFTVRTITVPASAQKISDVNVSVNVTHASLSDLEFQMVSPQGTVVKLLYKTCAASTNQNFLMQFDDSGTALDCTVATSQTVLPFESLGVFTGENLQGTWTFRVRDLVSGTSGTINAVSLNICDQTYTLGTKEIDNINFVLYPNPNKGNFTVQFSSDSINEVKIFVHDILGKKLYEKTFERTSVFSQEIQMPITNAGVYLVTVLEGDKKTVKKIIVN</sequence>
<dbReference type="InterPro" id="IPR008979">
    <property type="entry name" value="Galactose-bd-like_sf"/>
</dbReference>
<dbReference type="PROSITE" id="PS51829">
    <property type="entry name" value="P_HOMO_B"/>
    <property type="match status" value="1"/>
</dbReference>
<dbReference type="GO" id="GO:0006508">
    <property type="term" value="P:proteolysis"/>
    <property type="evidence" value="ECO:0007669"/>
    <property type="project" value="UniProtKB-KW"/>
</dbReference>
<keyword evidence="1" id="KW-0645">Protease</keyword>
<evidence type="ECO:0000313" key="7">
    <source>
        <dbReference type="Proteomes" id="UP000675047"/>
    </source>
</evidence>
<evidence type="ECO:0000256" key="3">
    <source>
        <dbReference type="ARBA" id="ARBA00022801"/>
    </source>
</evidence>
<dbReference type="InterPro" id="IPR013783">
    <property type="entry name" value="Ig-like_fold"/>
</dbReference>
<evidence type="ECO:0000259" key="5">
    <source>
        <dbReference type="PROSITE" id="PS51829"/>
    </source>
</evidence>
<protein>
    <submittedName>
        <fullName evidence="6">Proprotein convertase P-domain-containing protein</fullName>
    </submittedName>
</protein>
<dbReference type="Pfam" id="PF18962">
    <property type="entry name" value="Por_Secre_tail"/>
    <property type="match status" value="1"/>
</dbReference>